<gene>
    <name evidence="8" type="ORF">BJX66DRAFT_311878</name>
</gene>
<dbReference type="InterPro" id="IPR050987">
    <property type="entry name" value="AtrR-like"/>
</dbReference>
<dbReference type="CDD" id="cd12148">
    <property type="entry name" value="fungal_TF_MHR"/>
    <property type="match status" value="1"/>
</dbReference>
<dbReference type="InterPro" id="IPR007219">
    <property type="entry name" value="XnlR_reg_dom"/>
</dbReference>
<dbReference type="Pfam" id="PF04082">
    <property type="entry name" value="Fungal_trans"/>
    <property type="match status" value="1"/>
</dbReference>
<dbReference type="SMART" id="SM00066">
    <property type="entry name" value="GAL4"/>
    <property type="match status" value="1"/>
</dbReference>
<feature type="region of interest" description="Disordered" evidence="6">
    <location>
        <begin position="53"/>
        <end position="77"/>
    </location>
</feature>
<proteinExistence type="predicted"/>
<evidence type="ECO:0000256" key="6">
    <source>
        <dbReference type="SAM" id="MobiDB-lite"/>
    </source>
</evidence>
<evidence type="ECO:0000256" key="2">
    <source>
        <dbReference type="ARBA" id="ARBA00023015"/>
    </source>
</evidence>
<evidence type="ECO:0000259" key="7">
    <source>
        <dbReference type="PROSITE" id="PS50048"/>
    </source>
</evidence>
<keyword evidence="2" id="KW-0805">Transcription regulation</keyword>
<evidence type="ECO:0000313" key="8">
    <source>
        <dbReference type="EMBL" id="KAL2786969.1"/>
    </source>
</evidence>
<dbReference type="Proteomes" id="UP001610563">
    <property type="component" value="Unassembled WGS sequence"/>
</dbReference>
<dbReference type="EMBL" id="JBFTWV010000106">
    <property type="protein sequence ID" value="KAL2786969.1"/>
    <property type="molecule type" value="Genomic_DNA"/>
</dbReference>
<organism evidence="8 9">
    <name type="scientific">Aspergillus keveii</name>
    <dbReference type="NCBI Taxonomy" id="714993"/>
    <lineage>
        <taxon>Eukaryota</taxon>
        <taxon>Fungi</taxon>
        <taxon>Dikarya</taxon>
        <taxon>Ascomycota</taxon>
        <taxon>Pezizomycotina</taxon>
        <taxon>Eurotiomycetes</taxon>
        <taxon>Eurotiomycetidae</taxon>
        <taxon>Eurotiales</taxon>
        <taxon>Aspergillaceae</taxon>
        <taxon>Aspergillus</taxon>
        <taxon>Aspergillus subgen. Nidulantes</taxon>
    </lineage>
</organism>
<dbReference type="PANTHER" id="PTHR46910:SF18">
    <property type="entry name" value="ZN(II)2CYS6 TRANSCRIPTION FACTOR (EUROFUNG)"/>
    <property type="match status" value="1"/>
</dbReference>
<keyword evidence="3" id="KW-0238">DNA-binding</keyword>
<comment type="caution">
    <text evidence="8">The sequence shown here is derived from an EMBL/GenBank/DDBJ whole genome shotgun (WGS) entry which is preliminary data.</text>
</comment>
<evidence type="ECO:0000313" key="9">
    <source>
        <dbReference type="Proteomes" id="UP001610563"/>
    </source>
</evidence>
<evidence type="ECO:0000256" key="1">
    <source>
        <dbReference type="ARBA" id="ARBA00022723"/>
    </source>
</evidence>
<evidence type="ECO:0000256" key="4">
    <source>
        <dbReference type="ARBA" id="ARBA00023163"/>
    </source>
</evidence>
<accession>A0ABR4FUM9</accession>
<protein>
    <recommendedName>
        <fullName evidence="7">Zn(2)-C6 fungal-type domain-containing protein</fullName>
    </recommendedName>
</protein>
<feature type="domain" description="Zn(2)-C6 fungal-type" evidence="7">
    <location>
        <begin position="14"/>
        <end position="53"/>
    </location>
</feature>
<sequence length="556" mass="61795">MLATRLKSKRITQACDFCHRRGLKCKSLDGNAQSSFSQPSCLTCMEYGQECTRRRQPKKRGTKPQMGKASTSRRQDATPTVLTPLISGVEGSVLATVGGRASALANRRAITLLLDVYLDSIHPNFPLFCERELWVGWRDGSFPQDDSDFMSLMCLCALSAQHVGDGALFNNNIDAPERTNPREAYITEATRLVPFDFEKCDLNLVRSYTFLALLGAQTGNNAILHKYLGLCHGISAHLNLQDETRWPAALSPCEVEVRRRLWWSIYRLEVHTACVLGTIVRTLETRCAVGYPTGAHHPAFIPGRNGLFEDWFDGWNTTTDLYRVLEHAISDLRTKHTQGRSILGRVGGPDPTAIMTRLLEIQERLLPQFVTPASRSDDSGRNRCGFQAPSIICTIHLARLLSCISGGDSLMLACGVASDLIASMMAIPLEYIRAIGSPLIQQLAGVGHIVIRLAKKHQLLHEDYDQIIQVVRAIIGLLDLLATQSMIASSTRDRLANLLAELERMHATTTERAKPDAIDQGQIIHWLQGVEDPTLGQPPFPKELLTDFTWLYPAYP</sequence>
<evidence type="ECO:0000256" key="5">
    <source>
        <dbReference type="ARBA" id="ARBA00023242"/>
    </source>
</evidence>
<keyword evidence="4" id="KW-0804">Transcription</keyword>
<dbReference type="CDD" id="cd00067">
    <property type="entry name" value="GAL4"/>
    <property type="match status" value="1"/>
</dbReference>
<keyword evidence="1" id="KW-0479">Metal-binding</keyword>
<dbReference type="PANTHER" id="PTHR46910">
    <property type="entry name" value="TRANSCRIPTION FACTOR PDR1"/>
    <property type="match status" value="1"/>
</dbReference>
<dbReference type="InterPro" id="IPR001138">
    <property type="entry name" value="Zn2Cys6_DnaBD"/>
</dbReference>
<dbReference type="Gene3D" id="4.10.240.10">
    <property type="entry name" value="Zn(2)-C6 fungal-type DNA-binding domain"/>
    <property type="match status" value="1"/>
</dbReference>
<dbReference type="SUPFAM" id="SSF57701">
    <property type="entry name" value="Zn2/Cys6 DNA-binding domain"/>
    <property type="match status" value="1"/>
</dbReference>
<evidence type="ECO:0000256" key="3">
    <source>
        <dbReference type="ARBA" id="ARBA00023125"/>
    </source>
</evidence>
<keyword evidence="5" id="KW-0539">Nucleus</keyword>
<dbReference type="InterPro" id="IPR036864">
    <property type="entry name" value="Zn2-C6_fun-type_DNA-bd_sf"/>
</dbReference>
<keyword evidence="9" id="KW-1185">Reference proteome</keyword>
<name>A0ABR4FUM9_9EURO</name>
<dbReference type="PROSITE" id="PS50048">
    <property type="entry name" value="ZN2_CY6_FUNGAL_2"/>
    <property type="match status" value="1"/>
</dbReference>
<feature type="compositionally biased region" description="Polar residues" evidence="6">
    <location>
        <begin position="68"/>
        <end position="77"/>
    </location>
</feature>
<reference evidence="8 9" key="1">
    <citation type="submission" date="2024-07" db="EMBL/GenBank/DDBJ databases">
        <title>Section-level genome sequencing and comparative genomics of Aspergillus sections Usti and Cavernicolus.</title>
        <authorList>
            <consortium name="Lawrence Berkeley National Laboratory"/>
            <person name="Nybo J.L."/>
            <person name="Vesth T.C."/>
            <person name="Theobald S."/>
            <person name="Frisvad J.C."/>
            <person name="Larsen T.O."/>
            <person name="Kjaerboelling I."/>
            <person name="Rothschild-Mancinelli K."/>
            <person name="Lyhne E.K."/>
            <person name="Kogle M.E."/>
            <person name="Barry K."/>
            <person name="Clum A."/>
            <person name="Na H."/>
            <person name="Ledsgaard L."/>
            <person name="Lin J."/>
            <person name="Lipzen A."/>
            <person name="Kuo A."/>
            <person name="Riley R."/>
            <person name="Mondo S."/>
            <person name="Labutti K."/>
            <person name="Haridas S."/>
            <person name="Pangalinan J."/>
            <person name="Salamov A.A."/>
            <person name="Simmons B.A."/>
            <person name="Magnuson J.K."/>
            <person name="Chen J."/>
            <person name="Drula E."/>
            <person name="Henrissat B."/>
            <person name="Wiebenga A."/>
            <person name="Lubbers R.J."/>
            <person name="Gomes A.C."/>
            <person name="Makela M.R."/>
            <person name="Stajich J."/>
            <person name="Grigoriev I.V."/>
            <person name="Mortensen U.H."/>
            <person name="De Vries R.P."/>
            <person name="Baker S.E."/>
            <person name="Andersen M.R."/>
        </authorList>
    </citation>
    <scope>NUCLEOTIDE SEQUENCE [LARGE SCALE GENOMIC DNA]</scope>
    <source>
        <strain evidence="8 9">CBS 209.92</strain>
    </source>
</reference>